<dbReference type="Proteomes" id="UP000245119">
    <property type="component" value="Linkage Group LG10"/>
</dbReference>
<dbReference type="EMBL" id="PZQS01000010">
    <property type="protein sequence ID" value="PVD23801.1"/>
    <property type="molecule type" value="Genomic_DNA"/>
</dbReference>
<reference evidence="2 3" key="1">
    <citation type="submission" date="2018-04" db="EMBL/GenBank/DDBJ databases">
        <title>The genome of golden apple snail Pomacea canaliculata provides insight into stress tolerance and invasive adaptation.</title>
        <authorList>
            <person name="Liu C."/>
            <person name="Liu B."/>
            <person name="Ren Y."/>
            <person name="Zhang Y."/>
            <person name="Wang H."/>
            <person name="Li S."/>
            <person name="Jiang F."/>
            <person name="Yin L."/>
            <person name="Zhang G."/>
            <person name="Qian W."/>
            <person name="Fan W."/>
        </authorList>
    </citation>
    <scope>NUCLEOTIDE SEQUENCE [LARGE SCALE GENOMIC DNA]</scope>
    <source>
        <strain evidence="2">SZHN2017</strain>
        <tissue evidence="2">Muscle</tissue>
    </source>
</reference>
<feature type="compositionally biased region" description="Polar residues" evidence="1">
    <location>
        <begin position="65"/>
        <end position="81"/>
    </location>
</feature>
<feature type="compositionally biased region" description="Polar residues" evidence="1">
    <location>
        <begin position="475"/>
        <end position="485"/>
    </location>
</feature>
<proteinExistence type="predicted"/>
<feature type="compositionally biased region" description="Low complexity" evidence="1">
    <location>
        <begin position="53"/>
        <end position="64"/>
    </location>
</feature>
<feature type="compositionally biased region" description="Low complexity" evidence="1">
    <location>
        <begin position="403"/>
        <end position="431"/>
    </location>
</feature>
<feature type="compositionally biased region" description="Polar residues" evidence="1">
    <location>
        <begin position="177"/>
        <end position="193"/>
    </location>
</feature>
<feature type="compositionally biased region" description="Basic and acidic residues" evidence="1">
    <location>
        <begin position="108"/>
        <end position="119"/>
    </location>
</feature>
<evidence type="ECO:0000313" key="2">
    <source>
        <dbReference type="EMBL" id="PVD23801.1"/>
    </source>
</evidence>
<name>A0A2T7NRJ8_POMCA</name>
<organism evidence="2 3">
    <name type="scientific">Pomacea canaliculata</name>
    <name type="common">Golden apple snail</name>
    <dbReference type="NCBI Taxonomy" id="400727"/>
    <lineage>
        <taxon>Eukaryota</taxon>
        <taxon>Metazoa</taxon>
        <taxon>Spiralia</taxon>
        <taxon>Lophotrochozoa</taxon>
        <taxon>Mollusca</taxon>
        <taxon>Gastropoda</taxon>
        <taxon>Caenogastropoda</taxon>
        <taxon>Architaenioglossa</taxon>
        <taxon>Ampullarioidea</taxon>
        <taxon>Ampullariidae</taxon>
        <taxon>Pomacea</taxon>
    </lineage>
</organism>
<gene>
    <name evidence="2" type="ORF">C0Q70_17075</name>
</gene>
<feature type="compositionally biased region" description="Low complexity" evidence="1">
    <location>
        <begin position="194"/>
        <end position="208"/>
    </location>
</feature>
<evidence type="ECO:0000313" key="3">
    <source>
        <dbReference type="Proteomes" id="UP000245119"/>
    </source>
</evidence>
<evidence type="ECO:0000256" key="1">
    <source>
        <dbReference type="SAM" id="MobiDB-lite"/>
    </source>
</evidence>
<dbReference type="AlphaFoldDB" id="A0A2T7NRJ8"/>
<sequence>MSSLLTYLSSATAAPYIDCRTGILMASTEVRNQPVASALQTSRLALSKKNVKPLSLQPEPSSSQTNHVPMSSPKSISNPQLSRIMSRKLSTVEQPWLMTEDATEGELESSRRTWADRNGNRPFTSSVDEGVWSRKGQQLPRRALSMVEDGKTEIPQHANGGGSDNGMRPGVDKLGISLSTKNSEEGGSQTTPEITSQSPIQSPSSTSSFTAHAWDMFEEHVRGIAGKSESFGRRQSASFSASDTFHQTMVQLFGSPDYGTPPPPPTPSPAKVRSLTTSTTKFLSLRKQSSMLEETPRGSNSHQEVNLQTVGNAKRGWRILKQHVLETSANKRTSQAALCWGMLRQTLKGMTDRERTRWDLYRRYGVVPSLDEDGKVVMENTMLSERARKALANGSRHPLLAHTSSSGSTTTTTQTLFEAPASSTTTTSTPSNGAGRSERQRAKSSPLRHYPSATSNRGREPQSRTSRQRRASEVPSRSQFRTETP</sequence>
<feature type="region of interest" description="Disordered" evidence="1">
    <location>
        <begin position="95"/>
        <end position="208"/>
    </location>
</feature>
<feature type="region of interest" description="Disordered" evidence="1">
    <location>
        <begin position="393"/>
        <end position="485"/>
    </location>
</feature>
<keyword evidence="3" id="KW-1185">Reference proteome</keyword>
<comment type="caution">
    <text evidence="2">The sequence shown here is derived from an EMBL/GenBank/DDBJ whole genome shotgun (WGS) entry which is preliminary data.</text>
</comment>
<dbReference type="OrthoDB" id="6081011at2759"/>
<protein>
    <submittedName>
        <fullName evidence="2">Uncharacterized protein</fullName>
    </submittedName>
</protein>
<feature type="region of interest" description="Disordered" evidence="1">
    <location>
        <begin position="51"/>
        <end position="81"/>
    </location>
</feature>
<accession>A0A2T7NRJ8</accession>